<dbReference type="Proteomes" id="UP001431209">
    <property type="component" value="Unassembled WGS sequence"/>
</dbReference>
<proteinExistence type="predicted"/>
<evidence type="ECO:0000313" key="3">
    <source>
        <dbReference type="EMBL" id="KAL0478527.1"/>
    </source>
</evidence>
<dbReference type="GO" id="GO:0006631">
    <property type="term" value="P:fatty acid metabolic process"/>
    <property type="evidence" value="ECO:0007669"/>
    <property type="project" value="TreeGrafter"/>
</dbReference>
<evidence type="ECO:0000259" key="2">
    <source>
        <dbReference type="PROSITE" id="PS51228"/>
    </source>
</evidence>
<keyword evidence="4" id="KW-1185">Reference proteome</keyword>
<feature type="non-terminal residue" evidence="3">
    <location>
        <position position="98"/>
    </location>
</feature>
<evidence type="ECO:0000256" key="1">
    <source>
        <dbReference type="ARBA" id="ARBA00023121"/>
    </source>
</evidence>
<dbReference type="PROSITE" id="PS51228">
    <property type="entry name" value="ACB_2"/>
    <property type="match status" value="1"/>
</dbReference>
<organism evidence="3 4">
    <name type="scientific">Acrasis kona</name>
    <dbReference type="NCBI Taxonomy" id="1008807"/>
    <lineage>
        <taxon>Eukaryota</taxon>
        <taxon>Discoba</taxon>
        <taxon>Heterolobosea</taxon>
        <taxon>Tetramitia</taxon>
        <taxon>Eutetramitia</taxon>
        <taxon>Acrasidae</taxon>
        <taxon>Acrasis</taxon>
    </lineage>
</organism>
<dbReference type="PANTHER" id="PTHR23310:SF115">
    <property type="entry name" value="ACB DOMAIN-CONTAINING PROTEIN"/>
    <property type="match status" value="1"/>
</dbReference>
<reference evidence="3 4" key="1">
    <citation type="submission" date="2024-03" db="EMBL/GenBank/DDBJ databases">
        <title>The Acrasis kona genome and developmental transcriptomes reveal deep origins of eukaryotic multicellular pathways.</title>
        <authorList>
            <person name="Sheikh S."/>
            <person name="Fu C.-J."/>
            <person name="Brown M.W."/>
            <person name="Baldauf S.L."/>
        </authorList>
    </citation>
    <scope>NUCLEOTIDE SEQUENCE [LARGE SCALE GENOMIC DNA]</scope>
    <source>
        <strain evidence="3 4">ATCC MYA-3509</strain>
    </source>
</reference>
<dbReference type="InterPro" id="IPR035984">
    <property type="entry name" value="Acyl-CoA-binding_sf"/>
</dbReference>
<dbReference type="PANTHER" id="PTHR23310">
    <property type="entry name" value="ACYL-COA-BINDING PROTEIN, ACBP"/>
    <property type="match status" value="1"/>
</dbReference>
<name>A0AAW2YMX1_9EUKA</name>
<dbReference type="EMBL" id="JAOPGA020000421">
    <property type="protein sequence ID" value="KAL0478527.1"/>
    <property type="molecule type" value="Genomic_DNA"/>
</dbReference>
<sequence length="98" mass="11170">MSLEDRFNRAVYLVRNGPPTNSSNDEKLAFYKYYKQATEGDVKGSQPYSIQFEARAKWDAWKSVEGLSADEAKQKYIDLVAGGDPNWEQHETLKGYTA</sequence>
<feature type="domain" description="ACB" evidence="2">
    <location>
        <begin position="3"/>
        <end position="89"/>
    </location>
</feature>
<evidence type="ECO:0000313" key="4">
    <source>
        <dbReference type="Proteomes" id="UP001431209"/>
    </source>
</evidence>
<keyword evidence="1" id="KW-0446">Lipid-binding</keyword>
<dbReference type="PRINTS" id="PR00689">
    <property type="entry name" value="ACOABINDINGP"/>
</dbReference>
<dbReference type="InterPro" id="IPR014352">
    <property type="entry name" value="FERM/acyl-CoA-bd_prot_sf"/>
</dbReference>
<dbReference type="Pfam" id="PF00887">
    <property type="entry name" value="ACBP"/>
    <property type="match status" value="1"/>
</dbReference>
<dbReference type="InterPro" id="IPR000582">
    <property type="entry name" value="Acyl-CoA-binding_protein"/>
</dbReference>
<accession>A0AAW2YMX1</accession>
<gene>
    <name evidence="3" type="ORF">AKO1_008202</name>
</gene>
<dbReference type="SUPFAM" id="SSF47027">
    <property type="entry name" value="Acyl-CoA binding protein"/>
    <property type="match status" value="1"/>
</dbReference>
<dbReference type="GO" id="GO:0000062">
    <property type="term" value="F:fatty-acyl-CoA binding"/>
    <property type="evidence" value="ECO:0007669"/>
    <property type="project" value="InterPro"/>
</dbReference>
<protein>
    <recommendedName>
        <fullName evidence="2">ACB domain-containing protein</fullName>
    </recommendedName>
</protein>
<dbReference type="Gene3D" id="1.20.80.10">
    <property type="match status" value="1"/>
</dbReference>
<comment type="caution">
    <text evidence="3">The sequence shown here is derived from an EMBL/GenBank/DDBJ whole genome shotgun (WGS) entry which is preliminary data.</text>
</comment>
<dbReference type="AlphaFoldDB" id="A0AAW2YMX1"/>